<sequence>MYMECYTILTLGAVIRVSVNQSSTHSVTHFNSSVGFQLKERVRRQQEPQFNDSKAQMTRLRPPDHDMANEERREQYENGRG</sequence>
<evidence type="ECO:0000256" key="1">
    <source>
        <dbReference type="SAM" id="MobiDB-lite"/>
    </source>
</evidence>
<protein>
    <submittedName>
        <fullName evidence="2">Uncharacterized protein</fullName>
    </submittedName>
</protein>
<proteinExistence type="predicted"/>
<feature type="compositionally biased region" description="Basic and acidic residues" evidence="1">
    <location>
        <begin position="61"/>
        <end position="81"/>
    </location>
</feature>
<feature type="compositionally biased region" description="Polar residues" evidence="1">
    <location>
        <begin position="47"/>
        <end position="56"/>
    </location>
</feature>
<dbReference type="GeneID" id="9943372"/>
<name>A0A1S0U0N2_LOALO</name>
<dbReference type="EMBL" id="JH712253">
    <property type="protein sequence ID" value="EFO22522.2"/>
    <property type="molecule type" value="Genomic_DNA"/>
</dbReference>
<reference evidence="2" key="1">
    <citation type="submission" date="2012-04" db="EMBL/GenBank/DDBJ databases">
        <title>The Genome Sequence of Loa loa.</title>
        <authorList>
            <consortium name="The Broad Institute Genome Sequencing Platform"/>
            <consortium name="Broad Institute Genome Sequencing Center for Infectious Disease"/>
            <person name="Nutman T.B."/>
            <person name="Fink D.L."/>
            <person name="Russ C."/>
            <person name="Young S."/>
            <person name="Zeng Q."/>
            <person name="Gargeya S."/>
            <person name="Alvarado L."/>
            <person name="Berlin A."/>
            <person name="Chapman S.B."/>
            <person name="Chen Z."/>
            <person name="Freedman E."/>
            <person name="Gellesch M."/>
            <person name="Goldberg J."/>
            <person name="Griggs A."/>
            <person name="Gujja S."/>
            <person name="Heilman E.R."/>
            <person name="Heiman D."/>
            <person name="Howarth C."/>
            <person name="Mehta T."/>
            <person name="Neiman D."/>
            <person name="Pearson M."/>
            <person name="Roberts A."/>
            <person name="Saif S."/>
            <person name="Shea T."/>
            <person name="Shenoy N."/>
            <person name="Sisk P."/>
            <person name="Stolte C."/>
            <person name="Sykes S."/>
            <person name="White J."/>
            <person name="Yandava C."/>
            <person name="Haas B."/>
            <person name="Henn M.R."/>
            <person name="Nusbaum C."/>
            <person name="Birren B."/>
        </authorList>
    </citation>
    <scope>NUCLEOTIDE SEQUENCE [LARGE SCALE GENOMIC DNA]</scope>
</reference>
<dbReference type="InParanoid" id="A0A1S0U0N2"/>
<feature type="region of interest" description="Disordered" evidence="1">
    <location>
        <begin position="42"/>
        <end position="81"/>
    </location>
</feature>
<dbReference type="AlphaFoldDB" id="A0A1S0U0N2"/>
<accession>A0A1S0U0N2</accession>
<gene>
    <name evidence="2" type="ORF">LOAG_05959</name>
</gene>
<organism evidence="2">
    <name type="scientific">Loa loa</name>
    <name type="common">Eye worm</name>
    <name type="synonym">Filaria loa</name>
    <dbReference type="NCBI Taxonomy" id="7209"/>
    <lineage>
        <taxon>Eukaryota</taxon>
        <taxon>Metazoa</taxon>
        <taxon>Ecdysozoa</taxon>
        <taxon>Nematoda</taxon>
        <taxon>Chromadorea</taxon>
        <taxon>Rhabditida</taxon>
        <taxon>Spirurina</taxon>
        <taxon>Spiruromorpha</taxon>
        <taxon>Filarioidea</taxon>
        <taxon>Onchocercidae</taxon>
        <taxon>Loa</taxon>
    </lineage>
</organism>
<evidence type="ECO:0000313" key="2">
    <source>
        <dbReference type="EMBL" id="EFO22522.2"/>
    </source>
</evidence>
<dbReference type="CTD" id="9943372"/>
<dbReference type="KEGG" id="loa:LOAG_05959"/>
<dbReference type="RefSeq" id="XP_020302704.1">
    <property type="nucleotide sequence ID" value="XM_020447021.1"/>
</dbReference>